<protein>
    <recommendedName>
        <fullName evidence="3">histidine kinase</fullName>
        <ecNumber evidence="3">2.7.13.3</ecNumber>
    </recommendedName>
</protein>
<dbReference type="InterPro" id="IPR050428">
    <property type="entry name" value="TCS_sensor_his_kinase"/>
</dbReference>
<evidence type="ECO:0000256" key="8">
    <source>
        <dbReference type="ARBA" id="ARBA00022989"/>
    </source>
</evidence>
<evidence type="ECO:0000256" key="1">
    <source>
        <dbReference type="ARBA" id="ARBA00000085"/>
    </source>
</evidence>
<dbReference type="InterPro" id="IPR003594">
    <property type="entry name" value="HATPase_dom"/>
</dbReference>
<keyword evidence="15" id="KW-0067">ATP-binding</keyword>
<evidence type="ECO:0000256" key="3">
    <source>
        <dbReference type="ARBA" id="ARBA00012438"/>
    </source>
</evidence>
<evidence type="ECO:0000256" key="12">
    <source>
        <dbReference type="SAM" id="Phobius"/>
    </source>
</evidence>
<reference evidence="15 16" key="1">
    <citation type="submission" date="2024-07" db="EMBL/GenBank/DDBJ databases">
        <authorList>
            <person name="Lee S."/>
            <person name="Kang M."/>
        </authorList>
    </citation>
    <scope>NUCLEOTIDE SEQUENCE [LARGE SCALE GENOMIC DNA]</scope>
    <source>
        <strain evidence="15 16">DS6</strain>
    </source>
</reference>
<name>A0ABV3SYD8_9ACTN</name>
<feature type="region of interest" description="Disordered" evidence="11">
    <location>
        <begin position="454"/>
        <end position="473"/>
    </location>
</feature>
<keyword evidence="16" id="KW-1185">Reference proteome</keyword>
<dbReference type="Pfam" id="PF00512">
    <property type="entry name" value="HisKA"/>
    <property type="match status" value="1"/>
</dbReference>
<dbReference type="InterPro" id="IPR036890">
    <property type="entry name" value="HATPase_C_sf"/>
</dbReference>
<keyword evidence="4" id="KW-0597">Phosphoprotein</keyword>
<gene>
    <name evidence="15" type="ORF">AB3X52_10035</name>
</gene>
<evidence type="ECO:0000256" key="7">
    <source>
        <dbReference type="ARBA" id="ARBA00022777"/>
    </source>
</evidence>
<dbReference type="InterPro" id="IPR003660">
    <property type="entry name" value="HAMP_dom"/>
</dbReference>
<dbReference type="RefSeq" id="WP_367993830.1">
    <property type="nucleotide sequence ID" value="NZ_JBFPJR010000014.1"/>
</dbReference>
<organism evidence="15 16">
    <name type="scientific">Nocardioides eburneus</name>
    <dbReference type="NCBI Taxonomy" id="3231482"/>
    <lineage>
        <taxon>Bacteria</taxon>
        <taxon>Bacillati</taxon>
        <taxon>Actinomycetota</taxon>
        <taxon>Actinomycetes</taxon>
        <taxon>Propionibacteriales</taxon>
        <taxon>Nocardioidaceae</taxon>
        <taxon>Nocardioides</taxon>
    </lineage>
</organism>
<keyword evidence="8 12" id="KW-1133">Transmembrane helix</keyword>
<dbReference type="SMART" id="SM00387">
    <property type="entry name" value="HATPase_c"/>
    <property type="match status" value="1"/>
</dbReference>
<comment type="catalytic activity">
    <reaction evidence="1">
        <text>ATP + protein L-histidine = ADP + protein N-phospho-L-histidine.</text>
        <dbReference type="EC" id="2.7.13.3"/>
    </reaction>
</comment>
<dbReference type="PROSITE" id="PS50885">
    <property type="entry name" value="HAMP"/>
    <property type="match status" value="1"/>
</dbReference>
<dbReference type="GO" id="GO:0005524">
    <property type="term" value="F:ATP binding"/>
    <property type="evidence" value="ECO:0007669"/>
    <property type="project" value="UniProtKB-KW"/>
</dbReference>
<dbReference type="Proteomes" id="UP001556631">
    <property type="component" value="Unassembled WGS sequence"/>
</dbReference>
<dbReference type="InterPro" id="IPR003661">
    <property type="entry name" value="HisK_dim/P_dom"/>
</dbReference>
<dbReference type="SUPFAM" id="SSF47384">
    <property type="entry name" value="Homodimeric domain of signal transducing histidine kinase"/>
    <property type="match status" value="1"/>
</dbReference>
<dbReference type="Pfam" id="PF00672">
    <property type="entry name" value="HAMP"/>
    <property type="match status" value="1"/>
</dbReference>
<feature type="transmembrane region" description="Helical" evidence="12">
    <location>
        <begin position="20"/>
        <end position="41"/>
    </location>
</feature>
<evidence type="ECO:0000259" key="13">
    <source>
        <dbReference type="PROSITE" id="PS50109"/>
    </source>
</evidence>
<dbReference type="PRINTS" id="PR00344">
    <property type="entry name" value="BCTRLSENSOR"/>
</dbReference>
<dbReference type="PROSITE" id="PS50109">
    <property type="entry name" value="HIS_KIN"/>
    <property type="match status" value="1"/>
</dbReference>
<evidence type="ECO:0000313" key="16">
    <source>
        <dbReference type="Proteomes" id="UP001556631"/>
    </source>
</evidence>
<keyword evidence="15" id="KW-0547">Nucleotide-binding</keyword>
<dbReference type="SMART" id="SM00304">
    <property type="entry name" value="HAMP"/>
    <property type="match status" value="1"/>
</dbReference>
<dbReference type="InterPro" id="IPR036097">
    <property type="entry name" value="HisK_dim/P_sf"/>
</dbReference>
<keyword evidence="10 12" id="KW-0472">Membrane</keyword>
<comment type="subcellular location">
    <subcellularLocation>
        <location evidence="2">Cell membrane</location>
    </subcellularLocation>
</comment>
<dbReference type="EMBL" id="JBFPJR010000014">
    <property type="protein sequence ID" value="MEX0427958.1"/>
    <property type="molecule type" value="Genomic_DNA"/>
</dbReference>
<dbReference type="SUPFAM" id="SSF55874">
    <property type="entry name" value="ATPase domain of HSP90 chaperone/DNA topoisomerase II/histidine kinase"/>
    <property type="match status" value="1"/>
</dbReference>
<dbReference type="SUPFAM" id="SSF158472">
    <property type="entry name" value="HAMP domain-like"/>
    <property type="match status" value="1"/>
</dbReference>
<sequence length="473" mass="50986">MTLHPAGWHYRRSLASRITLLTTIAVGMVVALIAIGVYLVVRLQFQAAMDDSLLSRARSAAADVAAVQTSGDDVRYVPPSWLLHAGDIQVGLVQSNGWWVANEDRTAFPHPAGPEVAVAEGKANYSIRTVPTAQATYRVAAVPLTNQPGTALLVAESLDAQQHVYKRLGLVMLFFGAAGVITASLAGWGVANGSLRPVRRLTGAMEQRARTEDLTPLPVEGDDEIASLATSFNRMLDALAASRNRQRQLVADASHELRTPLTSLRTNIELLTEADESLERGQRRELLGDVHAQIEELTTLIGDLVELARDEPPMPVVEAVDLVDVVDQALARVRLRAPSVRWQVDVDHWWVLGEAAGLERAVTNLLDNAAKWSPQTGTVHVALDAGTLTVDDEGPGIDEADLPHVFDRFYRSAESRGMPGSGLGLAIVRQIAERNGGSVEAERSPYGGARLALRLPGSPHPMPTTRPLGVHVP</sequence>
<evidence type="ECO:0000256" key="4">
    <source>
        <dbReference type="ARBA" id="ARBA00022553"/>
    </source>
</evidence>
<evidence type="ECO:0000256" key="6">
    <source>
        <dbReference type="ARBA" id="ARBA00022692"/>
    </source>
</evidence>
<dbReference type="Gene3D" id="6.10.340.10">
    <property type="match status" value="1"/>
</dbReference>
<dbReference type="InterPro" id="IPR004358">
    <property type="entry name" value="Sig_transdc_His_kin-like_C"/>
</dbReference>
<evidence type="ECO:0000259" key="14">
    <source>
        <dbReference type="PROSITE" id="PS50885"/>
    </source>
</evidence>
<dbReference type="Pfam" id="PF02518">
    <property type="entry name" value="HATPase_c"/>
    <property type="match status" value="1"/>
</dbReference>
<evidence type="ECO:0000313" key="15">
    <source>
        <dbReference type="EMBL" id="MEX0427958.1"/>
    </source>
</evidence>
<dbReference type="PANTHER" id="PTHR45436:SF5">
    <property type="entry name" value="SENSOR HISTIDINE KINASE TRCS"/>
    <property type="match status" value="1"/>
</dbReference>
<dbReference type="CDD" id="cd06225">
    <property type="entry name" value="HAMP"/>
    <property type="match status" value="1"/>
</dbReference>
<accession>A0ABV3SYD8</accession>
<evidence type="ECO:0000256" key="9">
    <source>
        <dbReference type="ARBA" id="ARBA00023012"/>
    </source>
</evidence>
<keyword evidence="7" id="KW-0418">Kinase</keyword>
<evidence type="ECO:0000256" key="2">
    <source>
        <dbReference type="ARBA" id="ARBA00004236"/>
    </source>
</evidence>
<dbReference type="Gene3D" id="1.10.287.130">
    <property type="match status" value="1"/>
</dbReference>
<feature type="domain" description="Histidine kinase" evidence="13">
    <location>
        <begin position="252"/>
        <end position="459"/>
    </location>
</feature>
<dbReference type="Gene3D" id="3.30.565.10">
    <property type="entry name" value="Histidine kinase-like ATPase, C-terminal domain"/>
    <property type="match status" value="1"/>
</dbReference>
<dbReference type="PANTHER" id="PTHR45436">
    <property type="entry name" value="SENSOR HISTIDINE KINASE YKOH"/>
    <property type="match status" value="1"/>
</dbReference>
<dbReference type="CDD" id="cd00082">
    <property type="entry name" value="HisKA"/>
    <property type="match status" value="1"/>
</dbReference>
<feature type="transmembrane region" description="Helical" evidence="12">
    <location>
        <begin position="168"/>
        <end position="191"/>
    </location>
</feature>
<evidence type="ECO:0000256" key="11">
    <source>
        <dbReference type="SAM" id="MobiDB-lite"/>
    </source>
</evidence>
<keyword evidence="9" id="KW-0902">Two-component regulatory system</keyword>
<dbReference type="InterPro" id="IPR005467">
    <property type="entry name" value="His_kinase_dom"/>
</dbReference>
<dbReference type="SMART" id="SM00388">
    <property type="entry name" value="HisKA"/>
    <property type="match status" value="1"/>
</dbReference>
<comment type="caution">
    <text evidence="15">The sequence shown here is derived from an EMBL/GenBank/DDBJ whole genome shotgun (WGS) entry which is preliminary data.</text>
</comment>
<feature type="domain" description="HAMP" evidence="14">
    <location>
        <begin position="192"/>
        <end position="244"/>
    </location>
</feature>
<dbReference type="CDD" id="cd00075">
    <property type="entry name" value="HATPase"/>
    <property type="match status" value="1"/>
</dbReference>
<proteinExistence type="predicted"/>
<evidence type="ECO:0000256" key="10">
    <source>
        <dbReference type="ARBA" id="ARBA00023136"/>
    </source>
</evidence>
<keyword evidence="5" id="KW-0808">Transferase</keyword>
<keyword evidence="6 12" id="KW-0812">Transmembrane</keyword>
<evidence type="ECO:0000256" key="5">
    <source>
        <dbReference type="ARBA" id="ARBA00022679"/>
    </source>
</evidence>
<dbReference type="EC" id="2.7.13.3" evidence="3"/>